<gene>
    <name evidence="6" type="primary">EFM7</name>
    <name evidence="6" type="ORF">SEUCBS140593_003760</name>
</gene>
<dbReference type="SUPFAM" id="SSF53335">
    <property type="entry name" value="S-adenosyl-L-methionine-dependent methyltransferases"/>
    <property type="match status" value="1"/>
</dbReference>
<feature type="compositionally biased region" description="Pro residues" evidence="5">
    <location>
        <begin position="33"/>
        <end position="42"/>
    </location>
</feature>
<dbReference type="EMBL" id="CAWUHD010000030">
    <property type="protein sequence ID" value="CAK7219057.1"/>
    <property type="molecule type" value="Genomic_DNA"/>
</dbReference>
<keyword evidence="3 6" id="KW-0808">Transferase</keyword>
<keyword evidence="2 6" id="KW-0489">Methyltransferase</keyword>
<keyword evidence="4" id="KW-0949">S-adenosyl-L-methionine</keyword>
<dbReference type="InterPro" id="IPR025784">
    <property type="entry name" value="EFM7"/>
</dbReference>
<evidence type="ECO:0000313" key="7">
    <source>
        <dbReference type="Proteomes" id="UP001642482"/>
    </source>
</evidence>
<dbReference type="PANTHER" id="PTHR14614:SF10">
    <property type="entry name" value="PROTEIN N-TERMINAL AND LYSINE N-METHYLTRANSFERASE EFM7"/>
    <property type="match status" value="1"/>
</dbReference>
<dbReference type="GO" id="GO:0008112">
    <property type="term" value="F:nicotinamide N-methyltransferase activity"/>
    <property type="evidence" value="ECO:0007669"/>
    <property type="project" value="UniProtKB-EC"/>
</dbReference>
<evidence type="ECO:0000256" key="5">
    <source>
        <dbReference type="SAM" id="MobiDB-lite"/>
    </source>
</evidence>
<dbReference type="Pfam" id="PF10294">
    <property type="entry name" value="Methyltransf_16"/>
    <property type="match status" value="1"/>
</dbReference>
<dbReference type="EC" id="2.1.1.1" evidence="6"/>
<reference evidence="6 7" key="1">
    <citation type="submission" date="2024-01" db="EMBL/GenBank/DDBJ databases">
        <authorList>
            <person name="Allen C."/>
            <person name="Tagirdzhanova G."/>
        </authorList>
    </citation>
    <scope>NUCLEOTIDE SEQUENCE [LARGE SCALE GENOMIC DNA]</scope>
</reference>
<dbReference type="PANTHER" id="PTHR14614">
    <property type="entry name" value="HEPATOCELLULAR CARCINOMA-ASSOCIATED ANTIGEN"/>
    <property type="match status" value="1"/>
</dbReference>
<evidence type="ECO:0000256" key="1">
    <source>
        <dbReference type="ARBA" id="ARBA00022490"/>
    </source>
</evidence>
<dbReference type="InterPro" id="IPR019410">
    <property type="entry name" value="Methyltransf_16"/>
</dbReference>
<dbReference type="PROSITE" id="PS51560">
    <property type="entry name" value="SAM_MT_NNT1"/>
    <property type="match status" value="1"/>
</dbReference>
<evidence type="ECO:0000256" key="4">
    <source>
        <dbReference type="ARBA" id="ARBA00022691"/>
    </source>
</evidence>
<evidence type="ECO:0000256" key="3">
    <source>
        <dbReference type="ARBA" id="ARBA00022679"/>
    </source>
</evidence>
<comment type="caution">
    <text evidence="6">The sequence shown here is derived from an EMBL/GenBank/DDBJ whole genome shotgun (WGS) entry which is preliminary data.</text>
</comment>
<proteinExistence type="predicted"/>
<accession>A0ABP0BHF2</accession>
<evidence type="ECO:0000313" key="6">
    <source>
        <dbReference type="EMBL" id="CAK7219057.1"/>
    </source>
</evidence>
<feature type="region of interest" description="Disordered" evidence="5">
    <location>
        <begin position="305"/>
        <end position="337"/>
    </location>
</feature>
<organism evidence="6 7">
    <name type="scientific">Sporothrix eucalyptigena</name>
    <dbReference type="NCBI Taxonomy" id="1812306"/>
    <lineage>
        <taxon>Eukaryota</taxon>
        <taxon>Fungi</taxon>
        <taxon>Dikarya</taxon>
        <taxon>Ascomycota</taxon>
        <taxon>Pezizomycotina</taxon>
        <taxon>Sordariomycetes</taxon>
        <taxon>Sordariomycetidae</taxon>
        <taxon>Ophiostomatales</taxon>
        <taxon>Ophiostomataceae</taxon>
        <taxon>Sporothrix</taxon>
    </lineage>
</organism>
<dbReference type="Proteomes" id="UP001642482">
    <property type="component" value="Unassembled WGS sequence"/>
</dbReference>
<dbReference type="Gene3D" id="3.40.50.150">
    <property type="entry name" value="Vaccinia Virus protein VP39"/>
    <property type="match status" value="1"/>
</dbReference>
<feature type="region of interest" description="Disordered" evidence="5">
    <location>
        <begin position="1"/>
        <end position="46"/>
    </location>
</feature>
<protein>
    <submittedName>
        <fullName evidence="6">Protein N-terminal and lysine N-methyltransferase efm7</fullName>
        <ecNumber evidence="6">2.1.1.1</ecNumber>
    </submittedName>
</protein>
<name>A0ABP0BHF2_9PEZI</name>
<feature type="compositionally biased region" description="Basic and acidic residues" evidence="5">
    <location>
        <begin position="1"/>
        <end position="13"/>
    </location>
</feature>
<feature type="compositionally biased region" description="Polar residues" evidence="5">
    <location>
        <begin position="321"/>
        <end position="337"/>
    </location>
</feature>
<dbReference type="InterPro" id="IPR029063">
    <property type="entry name" value="SAM-dependent_MTases_sf"/>
</dbReference>
<evidence type="ECO:0000256" key="2">
    <source>
        <dbReference type="ARBA" id="ARBA00022603"/>
    </source>
</evidence>
<dbReference type="GO" id="GO:0032259">
    <property type="term" value="P:methylation"/>
    <property type="evidence" value="ECO:0007669"/>
    <property type="project" value="UniProtKB-KW"/>
</dbReference>
<keyword evidence="7" id="KW-1185">Reference proteome</keyword>
<sequence length="337" mass="36124">MTTPRVREDHHSDDDNDNDNNAFDGGLFADPPDYYPPSPPPTTEQHALGRSGVQLTLHLVGHSVLEAHRLWNGSRVLADYLEDQQEKGHPLVKGRTVLELGAGAALPGIVCGIVLGARKVVVTDYPDPDLVVTMRRNIDEAEAGLASAVGSSALQAAYGGPGTVVADGYIWGGDPVPLLAHLASASETASVSEDPPKYDVVLLADLLFRHAEHSKLAYSVQHTLKKTADSRAYVFFTSYRPWLRHKDLAFFGHACAAGLVVEHLLEKRLEKPPLFFENDPGDVSVRSTVSGYSLRWPAAGEDPATFWPPPGGIEGADSEVATATPSQGISQGETPKA</sequence>
<keyword evidence="1" id="KW-0963">Cytoplasm</keyword>